<gene>
    <name evidence="2" type="ORF">EV420DRAFT_1754685</name>
</gene>
<protein>
    <submittedName>
        <fullName evidence="2">Uncharacterized protein</fullName>
    </submittedName>
</protein>
<organism evidence="2 3">
    <name type="scientific">Armillaria tabescens</name>
    <name type="common">Ringless honey mushroom</name>
    <name type="synonym">Agaricus tabescens</name>
    <dbReference type="NCBI Taxonomy" id="1929756"/>
    <lineage>
        <taxon>Eukaryota</taxon>
        <taxon>Fungi</taxon>
        <taxon>Dikarya</taxon>
        <taxon>Basidiomycota</taxon>
        <taxon>Agaricomycotina</taxon>
        <taxon>Agaricomycetes</taxon>
        <taxon>Agaricomycetidae</taxon>
        <taxon>Agaricales</taxon>
        <taxon>Marasmiineae</taxon>
        <taxon>Physalacriaceae</taxon>
        <taxon>Desarmillaria</taxon>
    </lineage>
</organism>
<evidence type="ECO:0000313" key="3">
    <source>
        <dbReference type="Proteomes" id="UP001175211"/>
    </source>
</evidence>
<name>A0AA39J3Y3_ARMTA</name>
<proteinExistence type="predicted"/>
<dbReference type="Proteomes" id="UP001175211">
    <property type="component" value="Unassembled WGS sequence"/>
</dbReference>
<comment type="caution">
    <text evidence="2">The sequence shown here is derived from an EMBL/GenBank/DDBJ whole genome shotgun (WGS) entry which is preliminary data.</text>
</comment>
<dbReference type="AlphaFoldDB" id="A0AA39J3Y3"/>
<sequence>MPTTAQEYGAAEFPNPHPQPKEVIATRERQGLRGYWQGQPRHTEDYEVKYLEENRGRQVKICERETTHVQDREYRRDTMFSGIREIQKRRRKDEHGIEGTCTCEL</sequence>
<evidence type="ECO:0000256" key="1">
    <source>
        <dbReference type="SAM" id="MobiDB-lite"/>
    </source>
</evidence>
<keyword evidence="3" id="KW-1185">Reference proteome</keyword>
<evidence type="ECO:0000313" key="2">
    <source>
        <dbReference type="EMBL" id="KAK0433918.1"/>
    </source>
</evidence>
<dbReference type="RefSeq" id="XP_060321607.1">
    <property type="nucleotide sequence ID" value="XM_060480489.1"/>
</dbReference>
<feature type="region of interest" description="Disordered" evidence="1">
    <location>
        <begin position="1"/>
        <end position="20"/>
    </location>
</feature>
<dbReference type="EMBL" id="JAUEPS010000204">
    <property type="protein sequence ID" value="KAK0433918.1"/>
    <property type="molecule type" value="Genomic_DNA"/>
</dbReference>
<accession>A0AA39J3Y3</accession>
<dbReference type="GeneID" id="85364037"/>
<reference evidence="2" key="1">
    <citation type="submission" date="2023-06" db="EMBL/GenBank/DDBJ databases">
        <authorList>
            <consortium name="Lawrence Berkeley National Laboratory"/>
            <person name="Ahrendt S."/>
            <person name="Sahu N."/>
            <person name="Indic B."/>
            <person name="Wong-Bajracharya J."/>
            <person name="Merenyi Z."/>
            <person name="Ke H.-M."/>
            <person name="Monk M."/>
            <person name="Kocsube S."/>
            <person name="Drula E."/>
            <person name="Lipzen A."/>
            <person name="Balint B."/>
            <person name="Henrissat B."/>
            <person name="Andreopoulos B."/>
            <person name="Martin F.M."/>
            <person name="Harder C.B."/>
            <person name="Rigling D."/>
            <person name="Ford K.L."/>
            <person name="Foster G.D."/>
            <person name="Pangilinan J."/>
            <person name="Papanicolaou A."/>
            <person name="Barry K."/>
            <person name="LaButti K."/>
            <person name="Viragh M."/>
            <person name="Koriabine M."/>
            <person name="Yan M."/>
            <person name="Riley R."/>
            <person name="Champramary S."/>
            <person name="Plett K.L."/>
            <person name="Tsai I.J."/>
            <person name="Slot J."/>
            <person name="Sipos G."/>
            <person name="Plett J."/>
            <person name="Nagy L.G."/>
            <person name="Grigoriev I.V."/>
        </authorList>
    </citation>
    <scope>NUCLEOTIDE SEQUENCE</scope>
    <source>
        <strain evidence="2">CCBAS 213</strain>
    </source>
</reference>